<reference evidence="7" key="1">
    <citation type="submission" date="2022-11" db="EMBL/GenBank/DDBJ databases">
        <title>Description of Microcella daejonensis nov. sp, isolated from riverside soil.</title>
        <authorList>
            <person name="Molina K.M."/>
            <person name="Kim S.B."/>
        </authorList>
    </citation>
    <scope>NUCLEOTIDE SEQUENCE</scope>
    <source>
        <strain evidence="7">MMS21-STM12</strain>
    </source>
</reference>
<feature type="transmembrane region" description="Helical" evidence="5">
    <location>
        <begin position="109"/>
        <end position="130"/>
    </location>
</feature>
<dbReference type="GO" id="GO:0022857">
    <property type="term" value="F:transmembrane transporter activity"/>
    <property type="evidence" value="ECO:0007669"/>
    <property type="project" value="InterPro"/>
</dbReference>
<feature type="transmembrane region" description="Helical" evidence="5">
    <location>
        <begin position="400"/>
        <end position="421"/>
    </location>
</feature>
<evidence type="ECO:0000259" key="6">
    <source>
        <dbReference type="PROSITE" id="PS50850"/>
    </source>
</evidence>
<dbReference type="InterPro" id="IPR020846">
    <property type="entry name" value="MFS_dom"/>
</dbReference>
<protein>
    <submittedName>
        <fullName evidence="7">MFS transporter</fullName>
    </submittedName>
</protein>
<dbReference type="InterPro" id="IPR011701">
    <property type="entry name" value="MFS"/>
</dbReference>
<evidence type="ECO:0000313" key="8">
    <source>
        <dbReference type="Proteomes" id="UP001164706"/>
    </source>
</evidence>
<dbReference type="Gene3D" id="1.20.1720.10">
    <property type="entry name" value="Multidrug resistance protein D"/>
    <property type="match status" value="1"/>
</dbReference>
<dbReference type="GO" id="GO:0005886">
    <property type="term" value="C:plasma membrane"/>
    <property type="evidence" value="ECO:0007669"/>
    <property type="project" value="UniProtKB-SubCell"/>
</dbReference>
<dbReference type="SUPFAM" id="SSF103473">
    <property type="entry name" value="MFS general substrate transporter"/>
    <property type="match status" value="1"/>
</dbReference>
<keyword evidence="2 5" id="KW-0812">Transmembrane</keyword>
<dbReference type="PROSITE" id="PS50850">
    <property type="entry name" value="MFS"/>
    <property type="match status" value="1"/>
</dbReference>
<feature type="transmembrane region" description="Helical" evidence="5">
    <location>
        <begin position="228"/>
        <end position="250"/>
    </location>
</feature>
<feature type="transmembrane region" description="Helical" evidence="5">
    <location>
        <begin position="83"/>
        <end position="103"/>
    </location>
</feature>
<evidence type="ECO:0000256" key="3">
    <source>
        <dbReference type="ARBA" id="ARBA00022989"/>
    </source>
</evidence>
<feature type="transmembrane region" description="Helical" evidence="5">
    <location>
        <begin position="18"/>
        <end position="40"/>
    </location>
</feature>
<gene>
    <name evidence="7" type="ORF">OVN18_00800</name>
</gene>
<dbReference type="InterPro" id="IPR036259">
    <property type="entry name" value="MFS_trans_sf"/>
</dbReference>
<feature type="transmembrane region" description="Helical" evidence="5">
    <location>
        <begin position="335"/>
        <end position="354"/>
    </location>
</feature>
<feature type="transmembrane region" description="Helical" evidence="5">
    <location>
        <begin position="170"/>
        <end position="190"/>
    </location>
</feature>
<proteinExistence type="predicted"/>
<keyword evidence="3 5" id="KW-1133">Transmembrane helix</keyword>
<feature type="transmembrane region" description="Helical" evidence="5">
    <location>
        <begin position="60"/>
        <end position="76"/>
    </location>
</feature>
<keyword evidence="4 5" id="KW-0472">Membrane</keyword>
<evidence type="ECO:0000256" key="5">
    <source>
        <dbReference type="SAM" id="Phobius"/>
    </source>
</evidence>
<feature type="domain" description="Major facilitator superfamily (MFS) profile" evidence="6">
    <location>
        <begin position="18"/>
        <end position="456"/>
    </location>
</feature>
<dbReference type="AlphaFoldDB" id="A0A9E8ML93"/>
<dbReference type="PANTHER" id="PTHR42718:SF42">
    <property type="entry name" value="EXPORT PROTEIN"/>
    <property type="match status" value="1"/>
</dbReference>
<evidence type="ECO:0000256" key="1">
    <source>
        <dbReference type="ARBA" id="ARBA00004651"/>
    </source>
</evidence>
<feature type="transmembrane region" description="Helical" evidence="5">
    <location>
        <begin position="301"/>
        <end position="323"/>
    </location>
</feature>
<evidence type="ECO:0000256" key="2">
    <source>
        <dbReference type="ARBA" id="ARBA00022692"/>
    </source>
</evidence>
<feature type="transmembrane region" description="Helical" evidence="5">
    <location>
        <begin position="433"/>
        <end position="452"/>
    </location>
</feature>
<feature type="transmembrane region" description="Helical" evidence="5">
    <location>
        <begin position="271"/>
        <end position="295"/>
    </location>
</feature>
<feature type="transmembrane region" description="Helical" evidence="5">
    <location>
        <begin position="202"/>
        <end position="222"/>
    </location>
</feature>
<dbReference type="KEGG" id="mdb:OVN18_00800"/>
<accession>A0A9E8ML93</accession>
<dbReference type="CDD" id="cd17321">
    <property type="entry name" value="MFS_MMR_MDR_like"/>
    <property type="match status" value="1"/>
</dbReference>
<dbReference type="Gene3D" id="1.20.1250.20">
    <property type="entry name" value="MFS general substrate transporter like domains"/>
    <property type="match status" value="1"/>
</dbReference>
<keyword evidence="8" id="KW-1185">Reference proteome</keyword>
<dbReference type="Proteomes" id="UP001164706">
    <property type="component" value="Chromosome"/>
</dbReference>
<organism evidence="7 8">
    <name type="scientific">Microcella daejeonensis</name>
    <dbReference type="NCBI Taxonomy" id="2994971"/>
    <lineage>
        <taxon>Bacteria</taxon>
        <taxon>Bacillati</taxon>
        <taxon>Actinomycetota</taxon>
        <taxon>Actinomycetes</taxon>
        <taxon>Micrococcales</taxon>
        <taxon>Microbacteriaceae</taxon>
        <taxon>Microcella</taxon>
    </lineage>
</organism>
<dbReference type="EMBL" id="CP113089">
    <property type="protein sequence ID" value="WAB81597.1"/>
    <property type="molecule type" value="Genomic_DNA"/>
</dbReference>
<name>A0A9E8ML93_9MICO</name>
<sequence length="470" mass="47970">MSASSGTGPSSTVLDRRVLAVAILAAFVAFLDGTVITVALPSISAELGGGLPVQQWVVDAYLITLGALILLAGSLSDLWGRLLVLRVGLVGFAVTSLLCGLAPTAEFLIVGRALQGVAGALLVPSSLALITAAHRGRAQATAIGVWTAWTSAAFIAGPVIGGLLTDLASWRWVFVINVLPIAVTLVLMRRLQADGARGATPVDWWGAALGALGLGGIVFALIEQANFGWSSPVVIGPLLLGAVSLAGFIVRERRTAHPMMPLGLFRARNFAVGNAATVAVYAALSLGTFVVPIYLQQGAGLSATLAGLVLLPVTVLNIALSSWFGSLAGRFGSRWFMAAGPIIAAVGFLLLLAVDEPFDFVGQALAGVVVLGFGLTMTVAPLTAAILGAVDERRSGIASAINNAVSRVAGLVAIALLGALIGTRIEGAWLDRGLLLTAGLLVVGGVISAVGITDRDARREPHPAAESAPQ</sequence>
<evidence type="ECO:0000313" key="7">
    <source>
        <dbReference type="EMBL" id="WAB81597.1"/>
    </source>
</evidence>
<dbReference type="PRINTS" id="PR01036">
    <property type="entry name" value="TCRTETB"/>
</dbReference>
<dbReference type="RefSeq" id="WP_267781367.1">
    <property type="nucleotide sequence ID" value="NZ_CP113089.1"/>
</dbReference>
<evidence type="ECO:0000256" key="4">
    <source>
        <dbReference type="ARBA" id="ARBA00023136"/>
    </source>
</evidence>
<dbReference type="PANTHER" id="PTHR42718">
    <property type="entry name" value="MAJOR FACILITATOR SUPERFAMILY MULTIDRUG TRANSPORTER MFSC"/>
    <property type="match status" value="1"/>
</dbReference>
<dbReference type="Pfam" id="PF07690">
    <property type="entry name" value="MFS_1"/>
    <property type="match status" value="2"/>
</dbReference>
<comment type="subcellular location">
    <subcellularLocation>
        <location evidence="1">Cell membrane</location>
        <topology evidence="1">Multi-pass membrane protein</topology>
    </subcellularLocation>
</comment>
<feature type="transmembrane region" description="Helical" evidence="5">
    <location>
        <begin position="142"/>
        <end position="164"/>
    </location>
</feature>
<feature type="transmembrane region" description="Helical" evidence="5">
    <location>
        <begin position="360"/>
        <end position="388"/>
    </location>
</feature>